<evidence type="ECO:0000313" key="1">
    <source>
        <dbReference type="EMBL" id="MCE7510340.1"/>
    </source>
</evidence>
<organism evidence="1 2">
    <name type="scientific">Alloalcanivorax xenomutans</name>
    <dbReference type="NCBI Taxonomy" id="1094342"/>
    <lineage>
        <taxon>Bacteria</taxon>
        <taxon>Pseudomonadati</taxon>
        <taxon>Pseudomonadota</taxon>
        <taxon>Gammaproteobacteria</taxon>
        <taxon>Oceanospirillales</taxon>
        <taxon>Alcanivoracaceae</taxon>
        <taxon>Alloalcanivorax</taxon>
    </lineage>
</organism>
<protein>
    <submittedName>
        <fullName evidence="1">Uncharacterized protein</fullName>
    </submittedName>
</protein>
<dbReference type="AlphaFoldDB" id="A0A9Q3W7H1"/>
<gene>
    <name evidence="1" type="ORF">LZG35_17000</name>
</gene>
<dbReference type="KEGG" id="axe:P40_10020"/>
<dbReference type="RefSeq" id="WP_014994439.1">
    <property type="nucleotide sequence ID" value="NZ_CP012331.1"/>
</dbReference>
<dbReference type="Proteomes" id="UP001107961">
    <property type="component" value="Unassembled WGS sequence"/>
</dbReference>
<evidence type="ECO:0000313" key="2">
    <source>
        <dbReference type="Proteomes" id="UP001107961"/>
    </source>
</evidence>
<reference evidence="1" key="1">
    <citation type="submission" date="2022-01" db="EMBL/GenBank/DDBJ databases">
        <authorList>
            <person name="Karlyshev A.V."/>
            <person name="Jaspars M."/>
        </authorList>
    </citation>
    <scope>NUCLEOTIDE SEQUENCE</scope>
    <source>
        <strain evidence="1">AGSA3-2</strain>
    </source>
</reference>
<sequence length="213" mass="23973">MSTSTHCTPQALYRIEECPDLMVDGHVGDERGNLVFLSLWGRDTAIQSFLARLTLGRDEQGLDHFHLILEHDSRVSVFVPNTDHLEKRTTRAYRQTLFGTLVHVWLFDTRCLTPDRTNGTALTLLPHGVPNTDPRLWQAVRETCALPLLDHWRDTVLTLLWDLNMLGRLPMTLGPLEGVRLTLDLPRLTDLLGERIRAGALTASPQPGKARAA</sequence>
<comment type="caution">
    <text evidence="1">The sequence shown here is derived from an EMBL/GenBank/DDBJ whole genome shotgun (WGS) entry which is preliminary data.</text>
</comment>
<accession>A0A9Q3W7H1</accession>
<proteinExistence type="predicted"/>
<dbReference type="EMBL" id="JAJVKT010000023">
    <property type="protein sequence ID" value="MCE7510340.1"/>
    <property type="molecule type" value="Genomic_DNA"/>
</dbReference>
<name>A0A9Q3W7H1_9GAMM</name>
<keyword evidence="2" id="KW-1185">Reference proteome</keyword>